<dbReference type="AlphaFoldDB" id="F2D194"/>
<accession>F2D194</accession>
<sequence length="51" mass="5903">MHEGLEGSGIEVKEGSDPLSYERRWAQVCKDQSDKELLNLTWRIYFEGTAE</sequence>
<proteinExistence type="evidence at transcript level"/>
<name>F2D194_HORVV</name>
<organism evidence="1">
    <name type="scientific">Hordeum vulgare subsp. vulgare</name>
    <name type="common">Domesticated barley</name>
    <dbReference type="NCBI Taxonomy" id="112509"/>
    <lineage>
        <taxon>Eukaryota</taxon>
        <taxon>Viridiplantae</taxon>
        <taxon>Streptophyta</taxon>
        <taxon>Embryophyta</taxon>
        <taxon>Tracheophyta</taxon>
        <taxon>Spermatophyta</taxon>
        <taxon>Magnoliopsida</taxon>
        <taxon>Liliopsida</taxon>
        <taxon>Poales</taxon>
        <taxon>Poaceae</taxon>
        <taxon>BOP clade</taxon>
        <taxon>Pooideae</taxon>
        <taxon>Triticodae</taxon>
        <taxon>Triticeae</taxon>
        <taxon>Hordeinae</taxon>
        <taxon>Hordeum</taxon>
    </lineage>
</organism>
<reference evidence="1" key="1">
    <citation type="journal article" date="2011" name="Plant Physiol.">
        <title>Comprehensive sequence analysis of 24,783 barley full-length cDNAs derived from 12 clone libraries.</title>
        <authorList>
            <person name="Matsumoto T."/>
            <person name="Tanaka T."/>
            <person name="Sakai H."/>
            <person name="Amano N."/>
            <person name="Kanamori H."/>
            <person name="Kurita K."/>
            <person name="Kikuta A."/>
            <person name="Kamiya K."/>
            <person name="Yamamoto M."/>
            <person name="Ikawa H."/>
            <person name="Fujii N."/>
            <person name="Hori K."/>
            <person name="Itoh T."/>
            <person name="Sato K."/>
        </authorList>
    </citation>
    <scope>NUCLEOTIDE SEQUENCE</scope>
    <source>
        <tissue evidence="1">Shoot</tissue>
    </source>
</reference>
<protein>
    <submittedName>
        <fullName evidence="1">Predicted protein</fullName>
    </submittedName>
</protein>
<evidence type="ECO:0000313" key="1">
    <source>
        <dbReference type="EMBL" id="BAJ88865.1"/>
    </source>
</evidence>
<dbReference type="EMBL" id="AK357651">
    <property type="protein sequence ID" value="BAJ88865.1"/>
    <property type="molecule type" value="mRNA"/>
</dbReference>